<keyword evidence="2" id="KW-0645">Protease</keyword>
<sequence length="743" mass="84727">MPMVSKLTSAFRTWIGSDGSQSSPVPRKRTWASTNKQHAEQDILETPEPKRIKHNHENVTSPIGKMANWIKQKASTFGENYFFRPVGMQNGYDNHMVNSSHEPQEANTKPDLRRRPIQRSPMATTSKDPIMGKTTLQEDGQKLPNGPDVRRKDNHSLRGGDSGSSPKPVQQFTDAPPSFSSHSSASSKARNQSRAKDRQTISTHANHSSQSQAPSSTLPSSTIAPPTVGRSYTSVNEKLFSRPPIRQSSVSSDGSRSHSTATECVRLDQLQQYQQLLQQFTTANVSVLSPTSSSIRVRNSGTRETTRYLAKRTQQESTELGSVIERPRIPANRSLHRTRVLPHQYESRQEVREAARQRLHAPVTDLSPSATPYTSRHTVATPGQPDFSVRSESPIIVSIKPAPQRSASRDLSQMTSFERSLTATPCAMTDWVKDLKERFESSVRLQHRNIEREKAALSLYKQQRDEQAARVSKKITEDMKLAERRVAVIEEPPTPEVSEEEDVEEIEEIEDEEEEEAEEELPEITDDMRAEIENALRPTPSSQVLVEGFRIQLTRNDMHTLYGLNWLNDEIINFYMSMLVERGGELGQTKLHCFNTFFYPKLLKEGHAGLRRWTKKTDIFAKNMILIPIHLGMHWCLAIIDFRKKSIEYFDSMGGENKQCLNALWDYLIAEHRDKKGSPYDMTGWRSSCRRDIPQQLNGSDCGMFACKFADYISRDKKITFTQHDMPYFRKRMVWELLHKKLL</sequence>
<dbReference type="OMA" id="TRETTRY"/>
<feature type="compositionally biased region" description="Acidic residues" evidence="5">
    <location>
        <begin position="497"/>
        <end position="521"/>
    </location>
</feature>
<accession>A0A8B7XS89</accession>
<dbReference type="PANTHER" id="PTHR12606">
    <property type="entry name" value="SENTRIN/SUMO-SPECIFIC PROTEASE"/>
    <property type="match status" value="1"/>
</dbReference>
<feature type="region of interest" description="Disordered" evidence="5">
    <location>
        <begin position="93"/>
        <end position="229"/>
    </location>
</feature>
<evidence type="ECO:0000256" key="3">
    <source>
        <dbReference type="ARBA" id="ARBA00022801"/>
    </source>
</evidence>
<dbReference type="FunFam" id="3.40.395.10:FF:000001">
    <property type="entry name" value="Sentrin-specific protease 1"/>
    <property type="match status" value="1"/>
</dbReference>
<name>A0A8B7XS89_ACAPL</name>
<keyword evidence="4" id="KW-0788">Thiol protease</keyword>
<feature type="region of interest" description="Disordered" evidence="5">
    <location>
        <begin position="364"/>
        <end position="389"/>
    </location>
</feature>
<feature type="region of interest" description="Disordered" evidence="5">
    <location>
        <begin position="492"/>
        <end position="521"/>
    </location>
</feature>
<feature type="compositionally biased region" description="Polar residues" evidence="5">
    <location>
        <begin position="163"/>
        <end position="173"/>
    </location>
</feature>
<dbReference type="OrthoDB" id="1939479at2759"/>
<dbReference type="InterPro" id="IPR003653">
    <property type="entry name" value="Peptidase_C48_C"/>
</dbReference>
<dbReference type="InterPro" id="IPR038765">
    <property type="entry name" value="Papain-like_cys_pep_sf"/>
</dbReference>
<dbReference type="GO" id="GO:0060255">
    <property type="term" value="P:regulation of macromolecule metabolic process"/>
    <property type="evidence" value="ECO:0007669"/>
    <property type="project" value="UniProtKB-ARBA"/>
</dbReference>
<dbReference type="PANTHER" id="PTHR12606:SF141">
    <property type="entry name" value="GH15225P-RELATED"/>
    <property type="match status" value="1"/>
</dbReference>
<feature type="compositionally biased region" description="Polar residues" evidence="5">
    <location>
        <begin position="366"/>
        <end position="378"/>
    </location>
</feature>
<dbReference type="GO" id="GO:0016926">
    <property type="term" value="P:protein desumoylation"/>
    <property type="evidence" value="ECO:0007669"/>
    <property type="project" value="TreeGrafter"/>
</dbReference>
<evidence type="ECO:0000256" key="4">
    <source>
        <dbReference type="ARBA" id="ARBA00022807"/>
    </source>
</evidence>
<dbReference type="GO" id="GO:0016929">
    <property type="term" value="F:deSUMOylase activity"/>
    <property type="evidence" value="ECO:0007669"/>
    <property type="project" value="TreeGrafter"/>
</dbReference>
<dbReference type="AlphaFoldDB" id="A0A8B7XS89"/>
<dbReference type="Proteomes" id="UP000694845">
    <property type="component" value="Unplaced"/>
</dbReference>
<dbReference type="Pfam" id="PF02902">
    <property type="entry name" value="Peptidase_C48"/>
    <property type="match status" value="1"/>
</dbReference>
<feature type="compositionally biased region" description="Basic and acidic residues" evidence="5">
    <location>
        <begin position="148"/>
        <end position="158"/>
    </location>
</feature>
<dbReference type="GeneID" id="110975493"/>
<proteinExistence type="inferred from homology"/>
<comment type="similarity">
    <text evidence="1">Belongs to the peptidase C48 family.</text>
</comment>
<protein>
    <submittedName>
        <fullName evidence="8">Sentrin-specific protease 1-like</fullName>
    </submittedName>
</protein>
<organism evidence="7 8">
    <name type="scientific">Acanthaster planci</name>
    <name type="common">Crown-of-thorns starfish</name>
    <dbReference type="NCBI Taxonomy" id="133434"/>
    <lineage>
        <taxon>Eukaryota</taxon>
        <taxon>Metazoa</taxon>
        <taxon>Echinodermata</taxon>
        <taxon>Eleutherozoa</taxon>
        <taxon>Asterozoa</taxon>
        <taxon>Asteroidea</taxon>
        <taxon>Valvatacea</taxon>
        <taxon>Valvatida</taxon>
        <taxon>Acanthasteridae</taxon>
        <taxon>Acanthaster</taxon>
    </lineage>
</organism>
<feature type="domain" description="Ubiquitin-like protease family profile" evidence="6">
    <location>
        <begin position="551"/>
        <end position="713"/>
    </location>
</feature>
<evidence type="ECO:0000256" key="5">
    <source>
        <dbReference type="SAM" id="MobiDB-lite"/>
    </source>
</evidence>
<gene>
    <name evidence="8" type="primary">LOC110975493</name>
</gene>
<feature type="region of interest" description="Disordered" evidence="5">
    <location>
        <begin position="14"/>
        <end position="56"/>
    </location>
</feature>
<dbReference type="GO" id="GO:0080090">
    <property type="term" value="P:regulation of primary metabolic process"/>
    <property type="evidence" value="ECO:0007669"/>
    <property type="project" value="UniProtKB-ARBA"/>
</dbReference>
<evidence type="ECO:0000256" key="2">
    <source>
        <dbReference type="ARBA" id="ARBA00022670"/>
    </source>
</evidence>
<dbReference type="RefSeq" id="XP_022083723.1">
    <property type="nucleotide sequence ID" value="XM_022228031.1"/>
</dbReference>
<dbReference type="Gene3D" id="3.40.395.10">
    <property type="entry name" value="Adenoviral Proteinase, Chain A"/>
    <property type="match status" value="1"/>
</dbReference>
<feature type="compositionally biased region" description="Basic and acidic residues" evidence="5">
    <location>
        <begin position="102"/>
        <end position="114"/>
    </location>
</feature>
<evidence type="ECO:0000313" key="8">
    <source>
        <dbReference type="RefSeq" id="XP_022083723.1"/>
    </source>
</evidence>
<dbReference type="PROSITE" id="PS50600">
    <property type="entry name" value="ULP_PROTEASE"/>
    <property type="match status" value="1"/>
</dbReference>
<feature type="region of interest" description="Disordered" evidence="5">
    <location>
        <begin position="239"/>
        <end position="258"/>
    </location>
</feature>
<dbReference type="GO" id="GO:0005634">
    <property type="term" value="C:nucleus"/>
    <property type="evidence" value="ECO:0007669"/>
    <property type="project" value="TreeGrafter"/>
</dbReference>
<dbReference type="SUPFAM" id="SSF54001">
    <property type="entry name" value="Cysteine proteinases"/>
    <property type="match status" value="1"/>
</dbReference>
<evidence type="ECO:0000313" key="7">
    <source>
        <dbReference type="Proteomes" id="UP000694845"/>
    </source>
</evidence>
<feature type="compositionally biased region" description="Polar residues" evidence="5">
    <location>
        <begin position="200"/>
        <end position="229"/>
    </location>
</feature>
<dbReference type="GO" id="GO:0006508">
    <property type="term" value="P:proteolysis"/>
    <property type="evidence" value="ECO:0007669"/>
    <property type="project" value="UniProtKB-KW"/>
</dbReference>
<dbReference type="KEGG" id="aplc:110975493"/>
<keyword evidence="7" id="KW-1185">Reference proteome</keyword>
<evidence type="ECO:0000259" key="6">
    <source>
        <dbReference type="PROSITE" id="PS50600"/>
    </source>
</evidence>
<feature type="region of interest" description="Disordered" evidence="5">
    <location>
        <begin position="296"/>
        <end position="319"/>
    </location>
</feature>
<keyword evidence="3" id="KW-0378">Hydrolase</keyword>
<evidence type="ECO:0000256" key="1">
    <source>
        <dbReference type="ARBA" id="ARBA00005234"/>
    </source>
</evidence>
<reference evidence="8" key="1">
    <citation type="submission" date="2025-08" db="UniProtKB">
        <authorList>
            <consortium name="RefSeq"/>
        </authorList>
    </citation>
    <scope>IDENTIFICATION</scope>
</reference>
<feature type="compositionally biased region" description="Low complexity" evidence="5">
    <location>
        <begin position="248"/>
        <end position="258"/>
    </location>
</feature>
<feature type="compositionally biased region" description="Low complexity" evidence="5">
    <location>
        <begin position="178"/>
        <end position="187"/>
    </location>
</feature>